<dbReference type="EMBL" id="CABPSE010000041">
    <property type="protein sequence ID" value="VVE56456.1"/>
    <property type="molecule type" value="Genomic_DNA"/>
</dbReference>
<name>A0A5E4Z5R9_9BURK</name>
<dbReference type="RefSeq" id="WP_150587319.1">
    <property type="nucleotide sequence ID" value="NZ_CABPSE010000041.1"/>
</dbReference>
<gene>
    <name evidence="1" type="ORF">PCO31111_05123</name>
</gene>
<evidence type="ECO:0000313" key="2">
    <source>
        <dbReference type="Proteomes" id="UP000383971"/>
    </source>
</evidence>
<evidence type="ECO:0000313" key="1">
    <source>
        <dbReference type="EMBL" id="VVE56456.1"/>
    </source>
</evidence>
<evidence type="ECO:0008006" key="3">
    <source>
        <dbReference type="Google" id="ProtNLM"/>
    </source>
</evidence>
<protein>
    <recommendedName>
        <fullName evidence="3">AAA family ATPase</fullName>
    </recommendedName>
</protein>
<sequence>MTVFVGGVHAVGKTFMLRPVCEELGVLHATASQLIRNQQGSANWTTSRNVDEIDENQRALVIAAKRLREDGKRIVLDGHFVLRRGVNTHERIALKTFAELAVKGVILMEAAHITVWERLCRRGDTVMPPFSTVGRSRN</sequence>
<reference evidence="1 2" key="1">
    <citation type="submission" date="2019-08" db="EMBL/GenBank/DDBJ databases">
        <authorList>
            <person name="Peeters C."/>
        </authorList>
    </citation>
    <scope>NUCLEOTIDE SEQUENCE [LARGE SCALE GENOMIC DNA]</scope>
    <source>
        <strain evidence="1 2">LMG 31111</strain>
    </source>
</reference>
<dbReference type="InterPro" id="IPR027417">
    <property type="entry name" value="P-loop_NTPase"/>
</dbReference>
<dbReference type="Pfam" id="PF13207">
    <property type="entry name" value="AAA_17"/>
    <property type="match status" value="1"/>
</dbReference>
<proteinExistence type="predicted"/>
<keyword evidence="2" id="KW-1185">Reference proteome</keyword>
<dbReference type="SUPFAM" id="SSF52540">
    <property type="entry name" value="P-loop containing nucleoside triphosphate hydrolases"/>
    <property type="match status" value="1"/>
</dbReference>
<dbReference type="Proteomes" id="UP000383971">
    <property type="component" value="Unassembled WGS sequence"/>
</dbReference>
<accession>A0A5E4Z5R9</accession>
<dbReference type="Gene3D" id="3.40.50.300">
    <property type="entry name" value="P-loop containing nucleotide triphosphate hydrolases"/>
    <property type="match status" value="1"/>
</dbReference>
<dbReference type="AlphaFoldDB" id="A0A5E4Z5R9"/>
<organism evidence="1 2">
    <name type="scientific">Pandoraea communis</name>
    <dbReference type="NCBI Taxonomy" id="2508297"/>
    <lineage>
        <taxon>Bacteria</taxon>
        <taxon>Pseudomonadati</taxon>
        <taxon>Pseudomonadota</taxon>
        <taxon>Betaproteobacteria</taxon>
        <taxon>Burkholderiales</taxon>
        <taxon>Burkholderiaceae</taxon>
        <taxon>Pandoraea</taxon>
    </lineage>
</organism>